<sequence>MPTVFDEDIGFVSAPDVNSAPDIVQEFSEVASGDTSPAQWVLNQAETKCQGHWSHPTVTEDEDTGPWTTPRPKKLQLVGAGLQRYIRQSIDQLEQGDYNTLITYGPVKPSVCISTYERHWYAYCHEGPDKLDIRHGDHFKHYTGGGSLSQQTINWAKSLPNFPDPKSKTPTEF</sequence>
<evidence type="ECO:0000313" key="1">
    <source>
        <dbReference type="EMBL" id="RXK37040.1"/>
    </source>
</evidence>
<evidence type="ECO:0000313" key="2">
    <source>
        <dbReference type="Proteomes" id="UP000289152"/>
    </source>
</evidence>
<dbReference type="InParanoid" id="A0A4Q1BHH1"/>
<accession>A0A4Q1BHH1</accession>
<gene>
    <name evidence="1" type="ORF">M231_05699</name>
</gene>
<dbReference type="EMBL" id="SDIL01000079">
    <property type="protein sequence ID" value="RXK37040.1"/>
    <property type="molecule type" value="Genomic_DNA"/>
</dbReference>
<proteinExistence type="predicted"/>
<protein>
    <submittedName>
        <fullName evidence="1">Uncharacterized protein</fullName>
    </submittedName>
</protein>
<comment type="caution">
    <text evidence="1">The sequence shown here is derived from an EMBL/GenBank/DDBJ whole genome shotgun (WGS) entry which is preliminary data.</text>
</comment>
<reference evidence="1 2" key="1">
    <citation type="submission" date="2016-06" db="EMBL/GenBank/DDBJ databases">
        <title>Evolution of pathogenesis and genome organization in the Tremellales.</title>
        <authorList>
            <person name="Cuomo C."/>
            <person name="Litvintseva A."/>
            <person name="Heitman J."/>
            <person name="Chen Y."/>
            <person name="Sun S."/>
            <person name="Springer D."/>
            <person name="Dromer F."/>
            <person name="Young S."/>
            <person name="Zeng Q."/>
            <person name="Chapman S."/>
            <person name="Gujja S."/>
            <person name="Saif S."/>
            <person name="Birren B."/>
        </authorList>
    </citation>
    <scope>NUCLEOTIDE SEQUENCE [LARGE SCALE GENOMIC DNA]</scope>
    <source>
        <strain evidence="1 2">ATCC 28783</strain>
    </source>
</reference>
<keyword evidence="2" id="KW-1185">Reference proteome</keyword>
<name>A0A4Q1BHH1_TREME</name>
<dbReference type="Proteomes" id="UP000289152">
    <property type="component" value="Unassembled WGS sequence"/>
</dbReference>
<dbReference type="AlphaFoldDB" id="A0A4Q1BHH1"/>
<dbReference type="VEuPathDB" id="FungiDB:TREMEDRAFT_62126"/>
<organism evidence="1 2">
    <name type="scientific">Tremella mesenterica</name>
    <name type="common">Jelly fungus</name>
    <dbReference type="NCBI Taxonomy" id="5217"/>
    <lineage>
        <taxon>Eukaryota</taxon>
        <taxon>Fungi</taxon>
        <taxon>Dikarya</taxon>
        <taxon>Basidiomycota</taxon>
        <taxon>Agaricomycotina</taxon>
        <taxon>Tremellomycetes</taxon>
        <taxon>Tremellales</taxon>
        <taxon>Tremellaceae</taxon>
        <taxon>Tremella</taxon>
    </lineage>
</organism>